<dbReference type="GO" id="GO:0047575">
    <property type="term" value="F:4-carboxymuconolactone decarboxylase activity"/>
    <property type="evidence" value="ECO:0007669"/>
    <property type="project" value="UniProtKB-EC"/>
</dbReference>
<name>A0A6H0TDJ7_BACTU</name>
<keyword evidence="2" id="KW-0456">Lyase</keyword>
<dbReference type="Pfam" id="PF02627">
    <property type="entry name" value="CMD"/>
    <property type="match status" value="1"/>
</dbReference>
<feature type="domain" description="Carboxymuconolactone decarboxylase-like" evidence="1">
    <location>
        <begin position="52"/>
        <end position="135"/>
    </location>
</feature>
<dbReference type="EMBL" id="CP035727">
    <property type="protein sequence ID" value="QIW19251.1"/>
    <property type="molecule type" value="Genomic_DNA"/>
</dbReference>
<dbReference type="PANTHER" id="PTHR33930">
    <property type="entry name" value="ALKYL HYDROPEROXIDE REDUCTASE AHPD"/>
    <property type="match status" value="1"/>
</dbReference>
<dbReference type="AlphaFoldDB" id="A0A6H0TDJ7"/>
<sequence>MRYIAFFSSHTTIGTHNLNGGNNKMEHEQHSSVNDILHHYKEGIGSFTNQIPEIAETYNAFTQACFQEGALTKREKQLIALGISLATQDEYCTIYHTKGCLDQGCSDKEILEACGVSAAFAGGAAMSQAVTLVQECLSELKNQKH</sequence>
<organism evidence="2 3">
    <name type="scientific">Bacillus thuringiensis serovar andalousiensis</name>
    <dbReference type="NCBI Taxonomy" id="257985"/>
    <lineage>
        <taxon>Bacteria</taxon>
        <taxon>Bacillati</taxon>
        <taxon>Bacillota</taxon>
        <taxon>Bacilli</taxon>
        <taxon>Bacillales</taxon>
        <taxon>Bacillaceae</taxon>
        <taxon>Bacillus</taxon>
        <taxon>Bacillus cereus group</taxon>
    </lineage>
</organism>
<evidence type="ECO:0000259" key="1">
    <source>
        <dbReference type="Pfam" id="PF02627"/>
    </source>
</evidence>
<dbReference type="EC" id="4.1.1.44" evidence="2"/>
<evidence type="ECO:0000313" key="2">
    <source>
        <dbReference type="EMBL" id="QIW19251.1"/>
    </source>
</evidence>
<dbReference type="Proteomes" id="UP000501374">
    <property type="component" value="Chromosome"/>
</dbReference>
<dbReference type="PANTHER" id="PTHR33930:SF2">
    <property type="entry name" value="BLR3452 PROTEIN"/>
    <property type="match status" value="1"/>
</dbReference>
<dbReference type="RefSeq" id="WP_142343661.1">
    <property type="nucleotide sequence ID" value="NZ_CP035727.2"/>
</dbReference>
<dbReference type="InterPro" id="IPR003779">
    <property type="entry name" value="CMD-like"/>
</dbReference>
<dbReference type="GO" id="GO:0051920">
    <property type="term" value="F:peroxiredoxin activity"/>
    <property type="evidence" value="ECO:0007669"/>
    <property type="project" value="InterPro"/>
</dbReference>
<reference evidence="3" key="1">
    <citation type="submission" date="2019-02" db="EMBL/GenBank/DDBJ databases">
        <title>Structural and Functional analysis of Lanthipeptide from Bacillus thuringiensis serovar andalousiensis B23193.</title>
        <authorList>
            <person name="Andreeva J.V."/>
            <person name="Grigoreva A."/>
        </authorList>
    </citation>
    <scope>NUCLEOTIDE SEQUENCE [LARGE SCALE GENOMIC DNA]</scope>
    <source>
        <strain evidence="3">B23193</strain>
    </source>
</reference>
<gene>
    <name evidence="2" type="ORF">EVG22_12570</name>
</gene>
<dbReference type="InterPro" id="IPR029032">
    <property type="entry name" value="AhpD-like"/>
</dbReference>
<evidence type="ECO:0000313" key="3">
    <source>
        <dbReference type="Proteomes" id="UP000501374"/>
    </source>
</evidence>
<dbReference type="Gene3D" id="1.20.1290.10">
    <property type="entry name" value="AhpD-like"/>
    <property type="match status" value="1"/>
</dbReference>
<proteinExistence type="predicted"/>
<accession>A0A6H0TDJ7</accession>
<dbReference type="SUPFAM" id="SSF69118">
    <property type="entry name" value="AhpD-like"/>
    <property type="match status" value="1"/>
</dbReference>
<protein>
    <submittedName>
        <fullName evidence="2">Carboxymuconolactone decarboxylase</fullName>
        <ecNumber evidence="2">4.1.1.44</ecNumber>
    </submittedName>
</protein>